<organism evidence="1 2">
    <name type="scientific">Panagrolaimus sp. ES5</name>
    <dbReference type="NCBI Taxonomy" id="591445"/>
    <lineage>
        <taxon>Eukaryota</taxon>
        <taxon>Metazoa</taxon>
        <taxon>Ecdysozoa</taxon>
        <taxon>Nematoda</taxon>
        <taxon>Chromadorea</taxon>
        <taxon>Rhabditida</taxon>
        <taxon>Tylenchina</taxon>
        <taxon>Panagrolaimomorpha</taxon>
        <taxon>Panagrolaimoidea</taxon>
        <taxon>Panagrolaimidae</taxon>
        <taxon>Panagrolaimus</taxon>
    </lineage>
</organism>
<evidence type="ECO:0000313" key="1">
    <source>
        <dbReference type="Proteomes" id="UP000887579"/>
    </source>
</evidence>
<proteinExistence type="predicted"/>
<dbReference type="Proteomes" id="UP000887579">
    <property type="component" value="Unplaced"/>
</dbReference>
<dbReference type="WBParaSite" id="ES5_v2.g15213.t1">
    <property type="protein sequence ID" value="ES5_v2.g15213.t1"/>
    <property type="gene ID" value="ES5_v2.g15213"/>
</dbReference>
<protein>
    <submittedName>
        <fullName evidence="2">Uncharacterized protein</fullName>
    </submittedName>
</protein>
<sequence>MALLTAPVTTSALPIQPLSTNNDLILNENTNVFQSQIPIESVTSLPLNIAAEESSNRHQRRSLRRILRFV</sequence>
<accession>A0AC34FD73</accession>
<name>A0AC34FD73_9BILA</name>
<reference evidence="2" key="1">
    <citation type="submission" date="2022-11" db="UniProtKB">
        <authorList>
            <consortium name="WormBaseParasite"/>
        </authorList>
    </citation>
    <scope>IDENTIFICATION</scope>
</reference>
<evidence type="ECO:0000313" key="2">
    <source>
        <dbReference type="WBParaSite" id="ES5_v2.g15213.t1"/>
    </source>
</evidence>